<dbReference type="Pfam" id="PF20167">
    <property type="entry name" value="Transposase_32"/>
    <property type="match status" value="1"/>
</dbReference>
<evidence type="ECO:0000259" key="1">
    <source>
        <dbReference type="Pfam" id="PF20167"/>
    </source>
</evidence>
<feature type="domain" description="Putative plant transposon protein" evidence="1">
    <location>
        <begin position="1"/>
        <end position="72"/>
    </location>
</feature>
<gene>
    <name evidence="2" type="ORF">V8G54_033557</name>
</gene>
<reference evidence="2 3" key="1">
    <citation type="journal article" date="2023" name="Life. Sci Alliance">
        <title>Evolutionary insights into 3D genome organization and epigenetic landscape of Vigna mungo.</title>
        <authorList>
            <person name="Junaid A."/>
            <person name="Singh B."/>
            <person name="Bhatia S."/>
        </authorList>
    </citation>
    <scope>NUCLEOTIDE SEQUENCE [LARGE SCALE GENOMIC DNA]</scope>
    <source>
        <strain evidence="2">Urdbean</strain>
    </source>
</reference>
<sequence>MWSAFSFTNLSPNTHTSDINLERSYPIYGIVTGMEIDIGAHISQEIAYTADTASVKLGFRALITTLCKEKGVLSNAIVLLPLQSTIDQKFIRKNCINITELLNPQEPPHVLRNVGPSHPPCGSPLTFEATFQATMSTLFAQRGQVSIIDNIYQLSLGISDFPEDTIMTTMQFEEHVPWPEGRPESRWGEVLMFIMDMKSRRTRMQIGDHGHHNLDF</sequence>
<dbReference type="InterPro" id="IPR046796">
    <property type="entry name" value="Transposase_32_dom"/>
</dbReference>
<evidence type="ECO:0000313" key="2">
    <source>
        <dbReference type="EMBL" id="WVY94469.1"/>
    </source>
</evidence>
<accession>A0AAQ3MQ15</accession>
<dbReference type="AlphaFoldDB" id="A0AAQ3MQ15"/>
<organism evidence="2 3">
    <name type="scientific">Vigna mungo</name>
    <name type="common">Black gram</name>
    <name type="synonym">Phaseolus mungo</name>
    <dbReference type="NCBI Taxonomy" id="3915"/>
    <lineage>
        <taxon>Eukaryota</taxon>
        <taxon>Viridiplantae</taxon>
        <taxon>Streptophyta</taxon>
        <taxon>Embryophyta</taxon>
        <taxon>Tracheophyta</taxon>
        <taxon>Spermatophyta</taxon>
        <taxon>Magnoliopsida</taxon>
        <taxon>eudicotyledons</taxon>
        <taxon>Gunneridae</taxon>
        <taxon>Pentapetalae</taxon>
        <taxon>rosids</taxon>
        <taxon>fabids</taxon>
        <taxon>Fabales</taxon>
        <taxon>Fabaceae</taxon>
        <taxon>Papilionoideae</taxon>
        <taxon>50 kb inversion clade</taxon>
        <taxon>NPAAA clade</taxon>
        <taxon>indigoferoid/millettioid clade</taxon>
        <taxon>Phaseoleae</taxon>
        <taxon>Vigna</taxon>
    </lineage>
</organism>
<evidence type="ECO:0000313" key="3">
    <source>
        <dbReference type="Proteomes" id="UP001374535"/>
    </source>
</evidence>
<keyword evidence="3" id="KW-1185">Reference proteome</keyword>
<protein>
    <recommendedName>
        <fullName evidence="1">Putative plant transposon protein domain-containing protein</fullName>
    </recommendedName>
</protein>
<dbReference type="Proteomes" id="UP001374535">
    <property type="component" value="Chromosome 10"/>
</dbReference>
<name>A0AAQ3MQ15_VIGMU</name>
<proteinExistence type="predicted"/>
<dbReference type="EMBL" id="CP144691">
    <property type="protein sequence ID" value="WVY94469.1"/>
    <property type="molecule type" value="Genomic_DNA"/>
</dbReference>